<dbReference type="SMART" id="SM01252">
    <property type="entry name" value="KilA-N"/>
    <property type="match status" value="1"/>
</dbReference>
<dbReference type="GO" id="GO:0003677">
    <property type="term" value="F:DNA binding"/>
    <property type="evidence" value="ECO:0007669"/>
    <property type="project" value="InterPro"/>
</dbReference>
<evidence type="ECO:0000313" key="2">
    <source>
        <dbReference type="EMBL" id="KAK9816104.1"/>
    </source>
</evidence>
<protein>
    <recommendedName>
        <fullName evidence="1">KilA-N domain-containing protein</fullName>
    </recommendedName>
</protein>
<gene>
    <name evidence="2" type="ORF">WJX74_003750</name>
</gene>
<feature type="non-terminal residue" evidence="2">
    <location>
        <position position="150"/>
    </location>
</feature>
<feature type="domain" description="KilA-N" evidence="1">
    <location>
        <begin position="17"/>
        <end position="120"/>
    </location>
</feature>
<dbReference type="InterPro" id="IPR036887">
    <property type="entry name" value="HTH_APSES_sf"/>
</dbReference>
<evidence type="ECO:0000313" key="3">
    <source>
        <dbReference type="Proteomes" id="UP001438707"/>
    </source>
</evidence>
<dbReference type="AlphaFoldDB" id="A0AAW1Q741"/>
<dbReference type="Proteomes" id="UP001438707">
    <property type="component" value="Unassembled WGS sequence"/>
</dbReference>
<proteinExistence type="predicted"/>
<comment type="caution">
    <text evidence="2">The sequence shown here is derived from an EMBL/GenBank/DDBJ whole genome shotgun (WGS) entry which is preliminary data.</text>
</comment>
<keyword evidence="3" id="KW-1185">Reference proteome</keyword>
<dbReference type="PROSITE" id="PS51301">
    <property type="entry name" value="KILA_N"/>
    <property type="match status" value="1"/>
</dbReference>
<name>A0AAW1Q741_9CHLO</name>
<dbReference type="InterPro" id="IPR017880">
    <property type="entry name" value="KilA_N"/>
</dbReference>
<dbReference type="EMBL" id="JALJOS010000091">
    <property type="protein sequence ID" value="KAK9816104.1"/>
    <property type="molecule type" value="Genomic_DNA"/>
</dbReference>
<evidence type="ECO:0000259" key="1">
    <source>
        <dbReference type="PROSITE" id="PS51301"/>
    </source>
</evidence>
<organism evidence="2 3">
    <name type="scientific">Apatococcus lobatus</name>
    <dbReference type="NCBI Taxonomy" id="904363"/>
    <lineage>
        <taxon>Eukaryota</taxon>
        <taxon>Viridiplantae</taxon>
        <taxon>Chlorophyta</taxon>
        <taxon>core chlorophytes</taxon>
        <taxon>Trebouxiophyceae</taxon>
        <taxon>Chlorellales</taxon>
        <taxon>Chlorellaceae</taxon>
        <taxon>Apatococcus</taxon>
    </lineage>
</organism>
<dbReference type="InterPro" id="IPR018004">
    <property type="entry name" value="KilA/APSES_HTH"/>
</dbReference>
<accession>A0AAW1Q741</accession>
<dbReference type="Pfam" id="PF04383">
    <property type="entry name" value="KilA-N"/>
    <property type="match status" value="1"/>
</dbReference>
<sequence>MPNPNMSSDTMPNFVTELTDRKGNRLEVEMRADGYFDATKMCKSGGRRLDKYVDFSKTRDFLEELGSSLQLPIHNGEGAMIKSARGSAGGTWVHRKVAINLATWISPRFEVLVTDIVDRYLTGQITTEESRAVAAEVERVFPRTVPPELA</sequence>
<dbReference type="SUPFAM" id="SSF54616">
    <property type="entry name" value="DNA-binding domain of Mlu1-box binding protein MBP1"/>
    <property type="match status" value="1"/>
</dbReference>
<reference evidence="2 3" key="1">
    <citation type="journal article" date="2024" name="Nat. Commun.">
        <title>Phylogenomics reveals the evolutionary origins of lichenization in chlorophyte algae.</title>
        <authorList>
            <person name="Puginier C."/>
            <person name="Libourel C."/>
            <person name="Otte J."/>
            <person name="Skaloud P."/>
            <person name="Haon M."/>
            <person name="Grisel S."/>
            <person name="Petersen M."/>
            <person name="Berrin J.G."/>
            <person name="Delaux P.M."/>
            <person name="Dal Grande F."/>
            <person name="Keller J."/>
        </authorList>
    </citation>
    <scope>NUCLEOTIDE SEQUENCE [LARGE SCALE GENOMIC DNA]</scope>
    <source>
        <strain evidence="2 3">SAG 2145</strain>
    </source>
</reference>